<dbReference type="GO" id="GO:0006089">
    <property type="term" value="P:lactate metabolic process"/>
    <property type="evidence" value="ECO:0007669"/>
    <property type="project" value="InterPro"/>
</dbReference>
<evidence type="ECO:0000313" key="1">
    <source>
        <dbReference type="EMBL" id="GAI09776.1"/>
    </source>
</evidence>
<dbReference type="PANTHER" id="PTHR47153">
    <property type="entry name" value="LACTATE UTILIZATION PROTEIN B"/>
    <property type="match status" value="1"/>
</dbReference>
<proteinExistence type="predicted"/>
<dbReference type="AlphaFoldDB" id="X1LVD2"/>
<protein>
    <recommendedName>
        <fullName evidence="2">LUD domain-containing protein</fullName>
    </recommendedName>
</protein>
<reference evidence="1" key="1">
    <citation type="journal article" date="2014" name="Front. Microbiol.">
        <title>High frequency of phylogenetically diverse reductive dehalogenase-homologous genes in deep subseafloor sedimentary metagenomes.</title>
        <authorList>
            <person name="Kawai M."/>
            <person name="Futagami T."/>
            <person name="Toyoda A."/>
            <person name="Takaki Y."/>
            <person name="Nishi S."/>
            <person name="Hori S."/>
            <person name="Arai W."/>
            <person name="Tsubouchi T."/>
            <person name="Morono Y."/>
            <person name="Uchiyama I."/>
            <person name="Ito T."/>
            <person name="Fujiyama A."/>
            <person name="Inagaki F."/>
            <person name="Takami H."/>
        </authorList>
    </citation>
    <scope>NUCLEOTIDE SEQUENCE</scope>
    <source>
        <strain evidence="1">Expedition CK06-06</strain>
    </source>
</reference>
<feature type="non-terminal residue" evidence="1">
    <location>
        <position position="111"/>
    </location>
</feature>
<dbReference type="InterPro" id="IPR004452">
    <property type="entry name" value="LutB/LldF"/>
</dbReference>
<name>X1LVD2_9ZZZZ</name>
<dbReference type="PANTHER" id="PTHR47153:SF2">
    <property type="entry name" value="LACTATE UTILIZATION PROTEIN B"/>
    <property type="match status" value="1"/>
</dbReference>
<dbReference type="EMBL" id="BARV01011588">
    <property type="protein sequence ID" value="GAI09776.1"/>
    <property type="molecule type" value="Genomic_DNA"/>
</dbReference>
<sequence>MSIFTDYKKEIMDAAHNERIRIALSRAIKNYRENTNNALRKFPHTIKMAEEVREIKEKAIGEMEKLTEQACEAIEENKGKAYIAKTADDALSIIGRLVGSGKLIVKGKSMT</sequence>
<gene>
    <name evidence="1" type="ORF">S06H3_21901</name>
</gene>
<accession>X1LVD2</accession>
<organism evidence="1">
    <name type="scientific">marine sediment metagenome</name>
    <dbReference type="NCBI Taxonomy" id="412755"/>
    <lineage>
        <taxon>unclassified sequences</taxon>
        <taxon>metagenomes</taxon>
        <taxon>ecological metagenomes</taxon>
    </lineage>
</organism>
<evidence type="ECO:0008006" key="2">
    <source>
        <dbReference type="Google" id="ProtNLM"/>
    </source>
</evidence>
<comment type="caution">
    <text evidence="1">The sequence shown here is derived from an EMBL/GenBank/DDBJ whole genome shotgun (WGS) entry which is preliminary data.</text>
</comment>